<feature type="compositionally biased region" description="Basic and acidic residues" evidence="2">
    <location>
        <begin position="443"/>
        <end position="459"/>
    </location>
</feature>
<feature type="region of interest" description="Disordered" evidence="2">
    <location>
        <begin position="186"/>
        <end position="210"/>
    </location>
</feature>
<dbReference type="Proteomes" id="UP001178507">
    <property type="component" value="Unassembled WGS sequence"/>
</dbReference>
<feature type="region of interest" description="Disordered" evidence="2">
    <location>
        <begin position="399"/>
        <end position="475"/>
    </location>
</feature>
<dbReference type="EMBL" id="CAUJNA010000462">
    <property type="protein sequence ID" value="CAJ1377430.1"/>
    <property type="molecule type" value="Genomic_DNA"/>
</dbReference>
<dbReference type="InterPro" id="IPR012677">
    <property type="entry name" value="Nucleotide-bd_a/b_plait_sf"/>
</dbReference>
<evidence type="ECO:0000256" key="2">
    <source>
        <dbReference type="SAM" id="MobiDB-lite"/>
    </source>
</evidence>
<reference evidence="3" key="1">
    <citation type="submission" date="2023-08" db="EMBL/GenBank/DDBJ databases">
        <authorList>
            <person name="Chen Y."/>
            <person name="Shah S."/>
            <person name="Dougan E. K."/>
            <person name="Thang M."/>
            <person name="Chan C."/>
        </authorList>
    </citation>
    <scope>NUCLEOTIDE SEQUENCE</scope>
</reference>
<evidence type="ECO:0000313" key="3">
    <source>
        <dbReference type="EMBL" id="CAJ1377430.1"/>
    </source>
</evidence>
<feature type="compositionally biased region" description="Basic and acidic residues" evidence="2">
    <location>
        <begin position="402"/>
        <end position="432"/>
    </location>
</feature>
<name>A0AA36MRF1_9DINO</name>
<proteinExistence type="predicted"/>
<feature type="compositionally biased region" description="Acidic residues" evidence="2">
    <location>
        <begin position="200"/>
        <end position="210"/>
    </location>
</feature>
<keyword evidence="4" id="KW-1185">Reference proteome</keyword>
<keyword evidence="1" id="KW-0175">Coiled coil</keyword>
<feature type="compositionally biased region" description="Pro residues" evidence="2">
    <location>
        <begin position="630"/>
        <end position="647"/>
    </location>
</feature>
<accession>A0AA36MRF1</accession>
<protein>
    <submittedName>
        <fullName evidence="3">Uncharacterized protein</fullName>
    </submittedName>
</protein>
<gene>
    <name evidence="3" type="ORF">EVOR1521_LOCUS6232</name>
</gene>
<feature type="coiled-coil region" evidence="1">
    <location>
        <begin position="530"/>
        <end position="557"/>
    </location>
</feature>
<dbReference type="Gene3D" id="3.30.70.330">
    <property type="match status" value="1"/>
</dbReference>
<feature type="compositionally biased region" description="Low complexity" evidence="2">
    <location>
        <begin position="604"/>
        <end position="625"/>
    </location>
</feature>
<evidence type="ECO:0000313" key="4">
    <source>
        <dbReference type="Proteomes" id="UP001178507"/>
    </source>
</evidence>
<comment type="caution">
    <text evidence="3">The sequence shown here is derived from an EMBL/GenBank/DDBJ whole genome shotgun (WGS) entry which is preliminary data.</text>
</comment>
<sequence>MSPSPGSKVASRAIKASLDAILASMDEDSEYVQLVAHHRRKFKVPWEASGGMPASWQLPVVLEEMHSFLEQLCRSCLSVLTAQQGRDHMAMQLRRLQQDLKREREDFKAKLVECNLTALKQLDVAKGGSGSWEDNDKVIFYEPMKYLSEAHRDLVLMVVKEKLRQLLEGTAPGSFLSELQRSLGLDPASLRQESGQKAEDVEEDDEEEEENHALEVARAAARRAQDLLAVSSKELEETKKSLVQLQVQVEERGAALAEAQQQLEAGERYRQQLVQAMDRLKDQGLEPMEATFVLSETFASLDGTFTDFESLFENAPEDCTSENVAQWHRQHGIQSLVSVDIQPDAVRRRSSLRCRYQDPQEAQEALQLLQDTVVTSEGGQSQVHAKRAGEGLVARVKSKARGKVEEADGKAKTERAESKGIDKVREELRKGSQADGLCATGDGFREGKRETSKPRRADLQAEVAQKSQQLEETTEENKKLKVCLEELQAKVRQLMGNCKERGMEKEIDEIATNIGLKRVLSCPSRFDILYQDAFLRMERLERLRAQFQAERSGSNQEAPEASVRSLIEHSPLVILQQLLSEGPAGFALQGGSPKRRLLHSQSERTAVPASSASPASPTGRSPGAATIAPRPFPPSAHAPKAPSPKAPHAPRSPVLPGLRPRLHVSASAPSLPCALPPLWKKRQ</sequence>
<feature type="coiled-coil region" evidence="1">
    <location>
        <begin position="86"/>
        <end position="113"/>
    </location>
</feature>
<evidence type="ECO:0000256" key="1">
    <source>
        <dbReference type="SAM" id="Coils"/>
    </source>
</evidence>
<dbReference type="AlphaFoldDB" id="A0AA36MRF1"/>
<organism evidence="3 4">
    <name type="scientific">Effrenium voratum</name>
    <dbReference type="NCBI Taxonomy" id="2562239"/>
    <lineage>
        <taxon>Eukaryota</taxon>
        <taxon>Sar</taxon>
        <taxon>Alveolata</taxon>
        <taxon>Dinophyceae</taxon>
        <taxon>Suessiales</taxon>
        <taxon>Symbiodiniaceae</taxon>
        <taxon>Effrenium</taxon>
    </lineage>
</organism>
<feature type="region of interest" description="Disordered" evidence="2">
    <location>
        <begin position="590"/>
        <end position="661"/>
    </location>
</feature>